<organism evidence="5 6">
    <name type="scientific">Operophtera brumata</name>
    <name type="common">Winter moth</name>
    <name type="synonym">Phalaena brumata</name>
    <dbReference type="NCBI Taxonomy" id="104452"/>
    <lineage>
        <taxon>Eukaryota</taxon>
        <taxon>Metazoa</taxon>
        <taxon>Ecdysozoa</taxon>
        <taxon>Arthropoda</taxon>
        <taxon>Hexapoda</taxon>
        <taxon>Insecta</taxon>
        <taxon>Pterygota</taxon>
        <taxon>Neoptera</taxon>
        <taxon>Endopterygota</taxon>
        <taxon>Lepidoptera</taxon>
        <taxon>Glossata</taxon>
        <taxon>Ditrysia</taxon>
        <taxon>Geometroidea</taxon>
        <taxon>Geometridae</taxon>
        <taxon>Larentiinae</taxon>
        <taxon>Operophtera</taxon>
    </lineage>
</organism>
<comment type="caution">
    <text evidence="5">The sequence shown here is derived from an EMBL/GenBank/DDBJ whole genome shotgun (WGS) entry which is preliminary data.</text>
</comment>
<feature type="domain" description="FLYWCH-type" evidence="4">
    <location>
        <begin position="244"/>
        <end position="308"/>
    </location>
</feature>
<evidence type="ECO:0000256" key="1">
    <source>
        <dbReference type="ARBA" id="ARBA00022723"/>
    </source>
</evidence>
<dbReference type="AlphaFoldDB" id="A0A0L7L059"/>
<feature type="domain" description="FLYWCH-type" evidence="4">
    <location>
        <begin position="431"/>
        <end position="495"/>
    </location>
</feature>
<evidence type="ECO:0000256" key="2">
    <source>
        <dbReference type="ARBA" id="ARBA00022771"/>
    </source>
</evidence>
<dbReference type="EMBL" id="JTDY01004064">
    <property type="protein sequence ID" value="KOB68644.1"/>
    <property type="molecule type" value="Genomic_DNA"/>
</dbReference>
<gene>
    <name evidence="5" type="ORF">OBRU01_18001</name>
</gene>
<protein>
    <recommendedName>
        <fullName evidence="4">FLYWCH-type domain-containing protein</fullName>
    </recommendedName>
</protein>
<keyword evidence="2" id="KW-0863">Zinc-finger</keyword>
<proteinExistence type="predicted"/>
<evidence type="ECO:0000256" key="3">
    <source>
        <dbReference type="ARBA" id="ARBA00022833"/>
    </source>
</evidence>
<feature type="domain" description="FLYWCH-type" evidence="4">
    <location>
        <begin position="317"/>
        <end position="366"/>
    </location>
</feature>
<feature type="domain" description="FLYWCH-type" evidence="4">
    <location>
        <begin position="156"/>
        <end position="198"/>
    </location>
</feature>
<evidence type="ECO:0000259" key="4">
    <source>
        <dbReference type="Pfam" id="PF04500"/>
    </source>
</evidence>
<feature type="domain" description="FLYWCH-type" evidence="4">
    <location>
        <begin position="108"/>
        <end position="152"/>
    </location>
</feature>
<dbReference type="InterPro" id="IPR007588">
    <property type="entry name" value="Znf_FLYWCH"/>
</dbReference>
<feature type="domain" description="FLYWCH-type" evidence="4">
    <location>
        <begin position="21"/>
        <end position="61"/>
    </location>
</feature>
<keyword evidence="6" id="KW-1185">Reference proteome</keyword>
<sequence>MKLKNHINKICKEFNATLTNFVLSRRGKNLLIVGGYTFCVKVNGAKTRWVCSTHNHRGCRATSYIKSRQGNTQLCVDGYTFCAKRINGPKVTWVCSSHNYKGCRATVNRLSIDGYTFCVKGVSGHKTRWVCSTHNCKGCKAIVHTVEDTIFVKSLRRGSTLLWINGYTFCYQSKSKSKIRWVCSTHNSRKCYASLNTSLLNLNVAENSSVLTALHSGFNKKQGSGQDGYALPIATKNVMLWPIFTTSQRGNTQLCLGRYTFYNKKGTSNTLTAFKKRWVCSTHFPKGCKAAVYTVDDVIVSVKNIHNHEPSNKCISRGRRLLIVDEKRFTFHRTGYNSRLRWRCTRHSYGCKAVVFTMEEKISLHVNETRFITNKRGVRLLMLNGYYYSVHYKRRIDEEITKFRWYCHNGRSVRCKSIVYTLNDQIISVKESRRGTDLLKYDSYTYCKKYSRELKTYSKEMKARWVCSTHYCKGCRAHLWTYGKDIIRKKLDHNHQPSSNVREVCDLSPREAHDTTQRAQVLLSTQSQKQSEMGLLDPPSLRVSRSHPDLAMFSFSARGNPILTLAGFRFCKDNMTATKIRWKCAQANHGCRAVIHTVIDGNVIVKYLKMVISKHGNPLISFFGYKYSKQRTYDFTFIRSKRGNLNISIAGCAFSRHRKIGFKTRWQCSTHTNFTFMISKRGNLNIRIAGFAYSRHRTLGSAKTRWQCSTHTSKGCVANIYTTEDDKKIRILKHNLNHNHKPPY</sequence>
<name>A0A0L7L059_OPEBR</name>
<feature type="domain" description="FLYWCH-type" evidence="4">
    <location>
        <begin position="553"/>
        <end position="605"/>
    </location>
</feature>
<dbReference type="GO" id="GO:0008270">
    <property type="term" value="F:zinc ion binding"/>
    <property type="evidence" value="ECO:0007669"/>
    <property type="project" value="UniProtKB-KW"/>
</dbReference>
<reference evidence="5 6" key="1">
    <citation type="journal article" date="2015" name="Genome Biol. Evol.">
        <title>The genome of winter moth (Operophtera brumata) provides a genomic perspective on sexual dimorphism and phenology.</title>
        <authorList>
            <person name="Derks M.F."/>
            <person name="Smit S."/>
            <person name="Salis L."/>
            <person name="Schijlen E."/>
            <person name="Bossers A."/>
            <person name="Mateman C."/>
            <person name="Pijl A.S."/>
            <person name="de Ridder D."/>
            <person name="Groenen M.A."/>
            <person name="Visser M.E."/>
            <person name="Megens H.J."/>
        </authorList>
    </citation>
    <scope>NUCLEOTIDE SEQUENCE [LARGE SCALE GENOMIC DNA]</scope>
    <source>
        <strain evidence="5">WM2013NL</strain>
        <tissue evidence="5">Head and thorax</tissue>
    </source>
</reference>
<dbReference type="Gene3D" id="2.20.25.240">
    <property type="match status" value="11"/>
</dbReference>
<dbReference type="STRING" id="104452.A0A0L7L059"/>
<feature type="domain" description="FLYWCH-type" evidence="4">
    <location>
        <begin position="64"/>
        <end position="107"/>
    </location>
</feature>
<dbReference type="Pfam" id="PF04500">
    <property type="entry name" value="FLYWCH"/>
    <property type="match status" value="10"/>
</dbReference>
<keyword evidence="1" id="KW-0479">Metal-binding</keyword>
<evidence type="ECO:0000313" key="5">
    <source>
        <dbReference type="EMBL" id="KOB68644.1"/>
    </source>
</evidence>
<feature type="domain" description="FLYWCH-type" evidence="4">
    <location>
        <begin position="676"/>
        <end position="740"/>
    </location>
</feature>
<evidence type="ECO:0000313" key="6">
    <source>
        <dbReference type="Proteomes" id="UP000037510"/>
    </source>
</evidence>
<accession>A0A0L7L059</accession>
<keyword evidence="3" id="KW-0862">Zinc</keyword>
<feature type="domain" description="FLYWCH-type" evidence="4">
    <location>
        <begin position="371"/>
        <end position="430"/>
    </location>
</feature>
<dbReference type="Proteomes" id="UP000037510">
    <property type="component" value="Unassembled WGS sequence"/>
</dbReference>